<sequence>MWPNVGGGRVGGGWIQSQLFGWAQKHKAINESCHAVGEQELVKGMPEPKQEQEQEQELELSVGDSWLPVEGGCQNMKYARCQALTTSQSVSQSVSQSAYQSVIHVSQSRQLQNFLRS</sequence>
<gene>
    <name evidence="1" type="ORF">AWZ03_011257</name>
</gene>
<protein>
    <submittedName>
        <fullName evidence="1">Uncharacterized protein</fullName>
    </submittedName>
</protein>
<reference evidence="1 2" key="1">
    <citation type="journal article" date="2019" name="J. Hered.">
        <title>An Improved Genome Assembly for Drosophila navojoa, the Basal Species in the mojavensis Cluster.</title>
        <authorList>
            <person name="Vanderlinde T."/>
            <person name="Dupim E.G."/>
            <person name="Nazario-Yepiz N.O."/>
            <person name="Carvalho A.B."/>
        </authorList>
    </citation>
    <scope>NUCLEOTIDE SEQUENCE [LARGE SCALE GENOMIC DNA]</scope>
    <source>
        <strain evidence="1">Navoj_Jal97</strain>
        <tissue evidence="1">Whole organism</tissue>
    </source>
</reference>
<evidence type="ECO:0000313" key="2">
    <source>
        <dbReference type="Proteomes" id="UP000295192"/>
    </source>
</evidence>
<dbReference type="EMBL" id="LSRL02000246">
    <property type="protein sequence ID" value="TDG42321.1"/>
    <property type="molecule type" value="Genomic_DNA"/>
</dbReference>
<keyword evidence="2" id="KW-1185">Reference proteome</keyword>
<proteinExistence type="predicted"/>
<comment type="caution">
    <text evidence="1">The sequence shown here is derived from an EMBL/GenBank/DDBJ whole genome shotgun (WGS) entry which is preliminary data.</text>
</comment>
<dbReference type="AlphaFoldDB" id="A0A484B3C2"/>
<name>A0A484B3C2_DRONA</name>
<evidence type="ECO:0000313" key="1">
    <source>
        <dbReference type="EMBL" id="TDG42321.1"/>
    </source>
</evidence>
<accession>A0A484B3C2</accession>
<organism evidence="1 2">
    <name type="scientific">Drosophila navojoa</name>
    <name type="common">Fruit fly</name>
    <dbReference type="NCBI Taxonomy" id="7232"/>
    <lineage>
        <taxon>Eukaryota</taxon>
        <taxon>Metazoa</taxon>
        <taxon>Ecdysozoa</taxon>
        <taxon>Arthropoda</taxon>
        <taxon>Hexapoda</taxon>
        <taxon>Insecta</taxon>
        <taxon>Pterygota</taxon>
        <taxon>Neoptera</taxon>
        <taxon>Endopterygota</taxon>
        <taxon>Diptera</taxon>
        <taxon>Brachycera</taxon>
        <taxon>Muscomorpha</taxon>
        <taxon>Ephydroidea</taxon>
        <taxon>Drosophilidae</taxon>
        <taxon>Drosophila</taxon>
    </lineage>
</organism>
<dbReference type="Proteomes" id="UP000295192">
    <property type="component" value="Unassembled WGS sequence"/>
</dbReference>